<evidence type="ECO:0000313" key="1">
    <source>
        <dbReference type="EMBL" id="TYP95497.1"/>
    </source>
</evidence>
<comment type="caution">
    <text evidence="1">The sequence shown here is derived from an EMBL/GenBank/DDBJ whole genome shotgun (WGS) entry which is preliminary data.</text>
</comment>
<gene>
    <name evidence="1" type="ORF">LX73_0804</name>
</gene>
<dbReference type="Pfam" id="PF02482">
    <property type="entry name" value="Ribosomal_S30AE"/>
    <property type="match status" value="1"/>
</dbReference>
<accession>A0A5D3YNW8</accession>
<dbReference type="SUPFAM" id="SSF69754">
    <property type="entry name" value="Ribosome binding protein Y (YfiA homologue)"/>
    <property type="match status" value="1"/>
</dbReference>
<proteinExistence type="predicted"/>
<dbReference type="RefSeq" id="WP_148898165.1">
    <property type="nucleotide sequence ID" value="NZ_VNHY01000001.1"/>
</dbReference>
<dbReference type="EMBL" id="VNHY01000001">
    <property type="protein sequence ID" value="TYP95497.1"/>
    <property type="molecule type" value="Genomic_DNA"/>
</dbReference>
<organism evidence="1 2">
    <name type="scientific">Fodinibius salinus</name>
    <dbReference type="NCBI Taxonomy" id="860790"/>
    <lineage>
        <taxon>Bacteria</taxon>
        <taxon>Pseudomonadati</taxon>
        <taxon>Balneolota</taxon>
        <taxon>Balneolia</taxon>
        <taxon>Balneolales</taxon>
        <taxon>Balneolaceae</taxon>
        <taxon>Fodinibius</taxon>
    </lineage>
</organism>
<dbReference type="Gene3D" id="3.30.160.100">
    <property type="entry name" value="Ribosome hibernation promotion factor-like"/>
    <property type="match status" value="1"/>
</dbReference>
<name>A0A5D3YNW8_9BACT</name>
<dbReference type="OrthoDB" id="9808702at2"/>
<keyword evidence="2" id="KW-1185">Reference proteome</keyword>
<dbReference type="CDD" id="cd00552">
    <property type="entry name" value="RaiA"/>
    <property type="match status" value="1"/>
</dbReference>
<dbReference type="InterPro" id="IPR036567">
    <property type="entry name" value="RHF-like"/>
</dbReference>
<sequence>MKTTFTARHFDPTSDLHSYAEDSVQKLDQFYDRILTCDIILEPVPDDDNPQQAELNVKVPKKLLNAKEKAPSYEQAINKVIDNISRQLKKYKQKTLHQR</sequence>
<dbReference type="AlphaFoldDB" id="A0A5D3YNW8"/>
<reference evidence="1 2" key="1">
    <citation type="submission" date="2019-07" db="EMBL/GenBank/DDBJ databases">
        <title>Genomic Encyclopedia of Archaeal and Bacterial Type Strains, Phase II (KMG-II): from individual species to whole genera.</title>
        <authorList>
            <person name="Goeker M."/>
        </authorList>
    </citation>
    <scope>NUCLEOTIDE SEQUENCE [LARGE SCALE GENOMIC DNA]</scope>
    <source>
        <strain evidence="1 2">DSM 21935</strain>
    </source>
</reference>
<evidence type="ECO:0000313" key="2">
    <source>
        <dbReference type="Proteomes" id="UP000324595"/>
    </source>
</evidence>
<dbReference type="InterPro" id="IPR003489">
    <property type="entry name" value="RHF/RaiA"/>
</dbReference>
<dbReference type="Proteomes" id="UP000324595">
    <property type="component" value="Unassembled WGS sequence"/>
</dbReference>
<dbReference type="NCBIfam" id="TIGR00741">
    <property type="entry name" value="yfiA"/>
    <property type="match status" value="1"/>
</dbReference>
<protein>
    <submittedName>
        <fullName evidence="1">Putative sigma-54 modulation protein</fullName>
    </submittedName>
</protein>